<keyword evidence="2" id="KW-1185">Reference proteome</keyword>
<evidence type="ECO:0000313" key="1">
    <source>
        <dbReference type="EMBL" id="SMX48026.1"/>
    </source>
</evidence>
<dbReference type="RefSeq" id="WP_170125912.1">
    <property type="nucleotide sequence ID" value="NZ_FXYH01000016.1"/>
</dbReference>
<evidence type="ECO:0000313" key="2">
    <source>
        <dbReference type="Proteomes" id="UP000220836"/>
    </source>
</evidence>
<dbReference type="Pfam" id="PF09965">
    <property type="entry name" value="DUF2199"/>
    <property type="match status" value="1"/>
</dbReference>
<evidence type="ECO:0008006" key="3">
    <source>
        <dbReference type="Google" id="ProtNLM"/>
    </source>
</evidence>
<organism evidence="1 2">
    <name type="scientific">Pelagimonas varians</name>
    <dbReference type="NCBI Taxonomy" id="696760"/>
    <lineage>
        <taxon>Bacteria</taxon>
        <taxon>Pseudomonadati</taxon>
        <taxon>Pseudomonadota</taxon>
        <taxon>Alphaproteobacteria</taxon>
        <taxon>Rhodobacterales</taxon>
        <taxon>Roseobacteraceae</taxon>
        <taxon>Pelagimonas</taxon>
    </lineage>
</organism>
<dbReference type="Proteomes" id="UP000220836">
    <property type="component" value="Unassembled WGS sequence"/>
</dbReference>
<dbReference type="AlphaFoldDB" id="A0A238L119"/>
<name>A0A238L119_9RHOB</name>
<dbReference type="InterPro" id="IPR018697">
    <property type="entry name" value="DUF2199"/>
</dbReference>
<sequence>MTLLALDSRWRRFNDETRACPCCGQTFNGIFDLGYEHPEGWPHGQRDGGETLIVGDDKMATDLCRFDGRYFLRCVLALPVKGADDSLSFGPWAEVSGEVFQLYLTCLDDKEFPQSEGLLANVLPLFEDAEQLPVTLQQKDPNQCPALSAAAGSLAEAQTSGISFDQLLDIYAAAGQDIRPHLTRD</sequence>
<reference evidence="1 2" key="1">
    <citation type="submission" date="2017-05" db="EMBL/GenBank/DDBJ databases">
        <authorList>
            <person name="Song R."/>
            <person name="Chenine A.L."/>
            <person name="Ruprecht R.M."/>
        </authorList>
    </citation>
    <scope>NUCLEOTIDE SEQUENCE [LARGE SCALE GENOMIC DNA]</scope>
    <source>
        <strain evidence="1 2">CECT 8663</strain>
    </source>
</reference>
<dbReference type="EMBL" id="FXYH01000016">
    <property type="protein sequence ID" value="SMX48026.1"/>
    <property type="molecule type" value="Genomic_DNA"/>
</dbReference>
<proteinExistence type="predicted"/>
<protein>
    <recommendedName>
        <fullName evidence="3">DUF2199 domain-containing protein</fullName>
    </recommendedName>
</protein>
<gene>
    <name evidence="1" type="ORF">PEV8663_03713</name>
</gene>
<accession>A0A238L119</accession>